<dbReference type="Proteomes" id="UP000507222">
    <property type="component" value="Unassembled WGS sequence"/>
</dbReference>
<feature type="region of interest" description="Disordered" evidence="1">
    <location>
        <begin position="1"/>
        <end position="29"/>
    </location>
</feature>
<proteinExistence type="predicted"/>
<evidence type="ECO:0000313" key="2">
    <source>
        <dbReference type="EMBL" id="CAB4283956.1"/>
    </source>
</evidence>
<evidence type="ECO:0000313" key="3">
    <source>
        <dbReference type="Proteomes" id="UP000507222"/>
    </source>
</evidence>
<organism evidence="2 3">
    <name type="scientific">Prunus armeniaca</name>
    <name type="common">Apricot</name>
    <name type="synonym">Armeniaca vulgaris</name>
    <dbReference type="NCBI Taxonomy" id="36596"/>
    <lineage>
        <taxon>Eukaryota</taxon>
        <taxon>Viridiplantae</taxon>
        <taxon>Streptophyta</taxon>
        <taxon>Embryophyta</taxon>
        <taxon>Tracheophyta</taxon>
        <taxon>Spermatophyta</taxon>
        <taxon>Magnoliopsida</taxon>
        <taxon>eudicotyledons</taxon>
        <taxon>Gunneridae</taxon>
        <taxon>Pentapetalae</taxon>
        <taxon>rosids</taxon>
        <taxon>fabids</taxon>
        <taxon>Rosales</taxon>
        <taxon>Rosaceae</taxon>
        <taxon>Amygdaloideae</taxon>
        <taxon>Amygdaleae</taxon>
        <taxon>Prunus</taxon>
    </lineage>
</organism>
<reference evidence="2 3" key="1">
    <citation type="submission" date="2020-05" db="EMBL/GenBank/DDBJ databases">
        <authorList>
            <person name="Campoy J."/>
            <person name="Schneeberger K."/>
            <person name="Spophaly S."/>
        </authorList>
    </citation>
    <scope>NUCLEOTIDE SEQUENCE [LARGE SCALE GENOMIC DNA]</scope>
    <source>
        <strain evidence="2">PruArmRojPasFocal</strain>
    </source>
</reference>
<protein>
    <submittedName>
        <fullName evidence="2">Uncharacterized protein</fullName>
    </submittedName>
</protein>
<evidence type="ECO:0000256" key="1">
    <source>
        <dbReference type="SAM" id="MobiDB-lite"/>
    </source>
</evidence>
<gene>
    <name evidence="2" type="ORF">CURHAP_LOCUS39351</name>
</gene>
<name>A0A6J5V4T0_PRUAR</name>
<accession>A0A6J5V4T0</accession>
<sequence>MDLLRAYSDQNDEKLNEPEQQNQNPSSTTLSLYTSPPWLLLAKSAVPNVDDTMLALKVVAGQRSLSRPIDPTQHIVGFNSTYDQLWAPIYGPSYPYTKDGIARACATTSSTSLRTPLLNLSSSMSSAILFTSMAMRATQQPLLGIIMLVILRPCRRTNTSRR</sequence>
<dbReference type="EMBL" id="CAEKDK010000006">
    <property type="protein sequence ID" value="CAB4283956.1"/>
    <property type="molecule type" value="Genomic_DNA"/>
</dbReference>
<dbReference type="AlphaFoldDB" id="A0A6J5V4T0"/>